<dbReference type="GeneID" id="22913855"/>
<evidence type="ECO:0000256" key="1">
    <source>
        <dbReference type="SAM" id="MobiDB-lite"/>
    </source>
</evidence>
<accession>A0A023B417</accession>
<gene>
    <name evidence="2" type="ORF">GNI_108060</name>
</gene>
<dbReference type="EMBL" id="AFNH02000804">
    <property type="protein sequence ID" value="EZG55864.1"/>
    <property type="molecule type" value="Genomic_DNA"/>
</dbReference>
<comment type="caution">
    <text evidence="2">The sequence shown here is derived from an EMBL/GenBank/DDBJ whole genome shotgun (WGS) entry which is preliminary data.</text>
</comment>
<dbReference type="AlphaFoldDB" id="A0A023B417"/>
<dbReference type="RefSeq" id="XP_011131435.1">
    <property type="nucleotide sequence ID" value="XM_011133133.1"/>
</dbReference>
<feature type="region of interest" description="Disordered" evidence="1">
    <location>
        <begin position="285"/>
        <end position="323"/>
    </location>
</feature>
<evidence type="ECO:0000313" key="2">
    <source>
        <dbReference type="EMBL" id="EZG55864.1"/>
    </source>
</evidence>
<dbReference type="VEuPathDB" id="CryptoDB:GNI_108060"/>
<name>A0A023B417_GRENI</name>
<keyword evidence="3" id="KW-1185">Reference proteome</keyword>
<reference evidence="2" key="1">
    <citation type="submission" date="2013-12" db="EMBL/GenBank/DDBJ databases">
        <authorList>
            <person name="Omoto C.K."/>
            <person name="Sibley D."/>
            <person name="Venepally P."/>
            <person name="Hadjithomas M."/>
            <person name="Karamycheva S."/>
            <person name="Brunk B."/>
            <person name="Roos D."/>
            <person name="Caler E."/>
            <person name="Lorenzi H."/>
        </authorList>
    </citation>
    <scope>NUCLEOTIDE SEQUENCE</scope>
</reference>
<organism evidence="2 3">
    <name type="scientific">Gregarina niphandrodes</name>
    <name type="common">Septate eugregarine</name>
    <dbReference type="NCBI Taxonomy" id="110365"/>
    <lineage>
        <taxon>Eukaryota</taxon>
        <taxon>Sar</taxon>
        <taxon>Alveolata</taxon>
        <taxon>Apicomplexa</taxon>
        <taxon>Conoidasida</taxon>
        <taxon>Gregarinasina</taxon>
        <taxon>Eugregarinorida</taxon>
        <taxon>Gregarinidae</taxon>
        <taxon>Gregarina</taxon>
    </lineage>
</organism>
<dbReference type="Proteomes" id="UP000019763">
    <property type="component" value="Unassembled WGS sequence"/>
</dbReference>
<protein>
    <submittedName>
        <fullName evidence="2">Uncharacterized protein</fullName>
    </submittedName>
</protein>
<proteinExistence type="predicted"/>
<evidence type="ECO:0000313" key="3">
    <source>
        <dbReference type="Proteomes" id="UP000019763"/>
    </source>
</evidence>
<sequence>MSVTINSGDRTYHISSNAGIRKVSIVSEEDSLTFDVARITTFPTAATTAETEMEQSVYDPLAQQSRADTLEPSPFSAEQIRWVSGCADPDCSCALEAAARQPAAGDPNAGWKDPNSGWKGLKGKQNSLYFTRSALYSTLAPGRATGKGHPEQSADCSGALVHDPHLHGPPFQCAPLYHGVPAYHAACHGGPTYHGAPPFPGAVLVDGAPAVNGSNLNWFGPVRLSLEGAEGPSKESVRGTARRLARLIGERAGSAGKNVCTRVRRGGDAVLTGAARFLRRRAAAAQQTASRSVTKTSAKLPAFRKRREAGQHSTPEAEFAESA</sequence>